<dbReference type="Pfam" id="PF01259">
    <property type="entry name" value="SAICAR_synt"/>
    <property type="match status" value="1"/>
</dbReference>
<dbReference type="CDD" id="cd01415">
    <property type="entry name" value="SAICAR_synt_PurC"/>
    <property type="match status" value="1"/>
</dbReference>
<evidence type="ECO:0000256" key="3">
    <source>
        <dbReference type="ARBA" id="ARBA00022598"/>
    </source>
</evidence>
<dbReference type="InterPro" id="IPR001636">
    <property type="entry name" value="SAICAR_synth"/>
</dbReference>
<feature type="domain" description="SAICAR synthetase/ADE2 N-terminal" evidence="9">
    <location>
        <begin position="5"/>
        <end position="235"/>
    </location>
</feature>
<dbReference type="AlphaFoldDB" id="A0A8J3MM71"/>
<dbReference type="PANTHER" id="PTHR43599">
    <property type="entry name" value="MULTIFUNCTIONAL PROTEIN ADE2"/>
    <property type="match status" value="1"/>
</dbReference>
<dbReference type="NCBIfam" id="TIGR00081">
    <property type="entry name" value="purC"/>
    <property type="match status" value="1"/>
</dbReference>
<dbReference type="EMBL" id="BNGU01000024">
    <property type="protein sequence ID" value="GHM59644.1"/>
    <property type="molecule type" value="Genomic_DNA"/>
</dbReference>
<proteinExistence type="inferred from homology"/>
<evidence type="ECO:0000313" key="11">
    <source>
        <dbReference type="Proteomes" id="UP000637906"/>
    </source>
</evidence>
<comment type="caution">
    <text evidence="10">The sequence shown here is derived from an EMBL/GenBank/DDBJ whole genome shotgun (WGS) entry which is preliminary data.</text>
</comment>
<evidence type="ECO:0000256" key="4">
    <source>
        <dbReference type="ARBA" id="ARBA00022741"/>
    </source>
</evidence>
<organism evidence="10 11">
    <name type="scientific">Candidatus Mesenet longicola</name>
    <dbReference type="NCBI Taxonomy" id="1892558"/>
    <lineage>
        <taxon>Bacteria</taxon>
        <taxon>Pseudomonadati</taxon>
        <taxon>Pseudomonadota</taxon>
        <taxon>Alphaproteobacteria</taxon>
        <taxon>Rickettsiales</taxon>
        <taxon>Anaplasmataceae</taxon>
        <taxon>Candidatus Mesenet</taxon>
    </lineage>
</organism>
<reference evidence="10 11" key="1">
    <citation type="journal article" date="2021" name="Microb. Ecol.">
        <title>Candidatus Mesenet longicola: Novel Endosymbionts of Brontispa longissima that Induce Cytoplasmic Incompatibility.</title>
        <authorList>
            <person name="Takano S."/>
            <person name="Gotoh Y."/>
            <person name="Hayashi T."/>
        </authorList>
    </citation>
    <scope>NUCLEOTIDE SEQUENCE [LARGE SCALE GENOMIC DNA]</scope>
    <source>
        <strain evidence="10">L5</strain>
    </source>
</reference>
<evidence type="ECO:0000256" key="7">
    <source>
        <dbReference type="ARBA" id="ARBA00048475"/>
    </source>
</evidence>
<dbReference type="GO" id="GO:0004639">
    <property type="term" value="F:phosphoribosylaminoimidazolesuccinocarboxamide synthase activity"/>
    <property type="evidence" value="ECO:0007669"/>
    <property type="project" value="UniProtKB-UniRule"/>
</dbReference>
<dbReference type="GO" id="GO:0006189">
    <property type="term" value="P:'de novo' IMP biosynthetic process"/>
    <property type="evidence" value="ECO:0007669"/>
    <property type="project" value="UniProtKB-UniRule"/>
</dbReference>
<dbReference type="InterPro" id="IPR050089">
    <property type="entry name" value="SAICAR_synthetase"/>
</dbReference>
<gene>
    <name evidence="8 10" type="primary">purC</name>
    <name evidence="10" type="ORF">sL5_06370</name>
</gene>
<evidence type="ECO:0000256" key="5">
    <source>
        <dbReference type="ARBA" id="ARBA00022755"/>
    </source>
</evidence>
<dbReference type="Gene3D" id="3.30.200.20">
    <property type="entry name" value="Phosphorylase Kinase, domain 1"/>
    <property type="match status" value="1"/>
</dbReference>
<evidence type="ECO:0000259" key="9">
    <source>
        <dbReference type="Pfam" id="PF01259"/>
    </source>
</evidence>
<evidence type="ECO:0000256" key="8">
    <source>
        <dbReference type="HAMAP-Rule" id="MF_00137"/>
    </source>
</evidence>
<dbReference type="FunFam" id="3.30.470.20:FF:000006">
    <property type="entry name" value="Phosphoribosylaminoimidazole-succinocarboxamide synthase"/>
    <property type="match status" value="1"/>
</dbReference>
<evidence type="ECO:0000256" key="2">
    <source>
        <dbReference type="ARBA" id="ARBA00010190"/>
    </source>
</evidence>
<keyword evidence="5 8" id="KW-0658">Purine biosynthesis</keyword>
<dbReference type="Gene3D" id="3.30.470.20">
    <property type="entry name" value="ATP-grasp fold, B domain"/>
    <property type="match status" value="1"/>
</dbReference>
<evidence type="ECO:0000256" key="1">
    <source>
        <dbReference type="ARBA" id="ARBA00004672"/>
    </source>
</evidence>
<keyword evidence="3 8" id="KW-0436">Ligase</keyword>
<dbReference type="SUPFAM" id="SSF56104">
    <property type="entry name" value="SAICAR synthase-like"/>
    <property type="match status" value="1"/>
</dbReference>
<comment type="pathway">
    <text evidence="1 8">Purine metabolism; IMP biosynthesis via de novo pathway; 5-amino-1-(5-phospho-D-ribosyl)imidazole-4-carboxamide from 5-amino-1-(5-phospho-D-ribosyl)imidazole-4-carboxylate: step 1/2.</text>
</comment>
<keyword evidence="6 8" id="KW-0067">ATP-binding</keyword>
<dbReference type="PANTHER" id="PTHR43599:SF3">
    <property type="entry name" value="SI:DKEY-6E2.2"/>
    <property type="match status" value="1"/>
</dbReference>
<accession>A0A8J3MM71</accession>
<comment type="similarity">
    <text evidence="2 8">Belongs to the SAICAR synthetase family.</text>
</comment>
<keyword evidence="11" id="KW-1185">Reference proteome</keyword>
<comment type="catalytic activity">
    <reaction evidence="7 8">
        <text>5-amino-1-(5-phospho-D-ribosyl)imidazole-4-carboxylate + L-aspartate + ATP = (2S)-2-[5-amino-1-(5-phospho-beta-D-ribosyl)imidazole-4-carboxamido]succinate + ADP + phosphate + 2 H(+)</text>
        <dbReference type="Rhea" id="RHEA:22628"/>
        <dbReference type="ChEBI" id="CHEBI:15378"/>
        <dbReference type="ChEBI" id="CHEBI:29991"/>
        <dbReference type="ChEBI" id="CHEBI:30616"/>
        <dbReference type="ChEBI" id="CHEBI:43474"/>
        <dbReference type="ChEBI" id="CHEBI:58443"/>
        <dbReference type="ChEBI" id="CHEBI:77657"/>
        <dbReference type="ChEBI" id="CHEBI:456216"/>
        <dbReference type="EC" id="6.3.2.6"/>
    </reaction>
</comment>
<keyword evidence="4 8" id="KW-0547">Nucleotide-binding</keyword>
<dbReference type="GO" id="GO:0005829">
    <property type="term" value="C:cytosol"/>
    <property type="evidence" value="ECO:0007669"/>
    <property type="project" value="TreeGrafter"/>
</dbReference>
<protein>
    <recommendedName>
        <fullName evidence="8">Phosphoribosylaminoimidazole-succinocarboxamide synthase</fullName>
        <ecNumber evidence="8">6.3.2.6</ecNumber>
    </recommendedName>
    <alternativeName>
        <fullName evidence="8">SAICAR synthetase</fullName>
    </alternativeName>
</protein>
<evidence type="ECO:0000256" key="6">
    <source>
        <dbReference type="ARBA" id="ARBA00022840"/>
    </source>
</evidence>
<name>A0A8J3MM71_9RICK</name>
<dbReference type="InterPro" id="IPR018236">
    <property type="entry name" value="SAICAR_synthetase_CS"/>
</dbReference>
<dbReference type="GO" id="GO:0005524">
    <property type="term" value="F:ATP binding"/>
    <property type="evidence" value="ECO:0007669"/>
    <property type="project" value="UniProtKB-KW"/>
</dbReference>
<dbReference type="EC" id="6.3.2.6" evidence="8"/>
<dbReference type="UniPathway" id="UPA00074">
    <property type="reaction ID" value="UER00131"/>
</dbReference>
<dbReference type="InterPro" id="IPR033934">
    <property type="entry name" value="SAICAR_synt_PurC"/>
</dbReference>
<dbReference type="InterPro" id="IPR028923">
    <property type="entry name" value="SAICAR_synt/ADE2_N"/>
</dbReference>
<sequence length="242" mass="27681">MHLEKIYEGKAKIIFASSDPNCVIQHFKDDISAFNKQKFDTIYGKGIINNHISAALMQKLEIAGISTHLVKILNEREQLVKKVQMVPLEVVVRNFTAGSFCKRFNALEGVQFSSPITEFFYKDDSVSDPLVNEDHILCFKWLTKEEINEIKSLALCVNSYLADLFFTIGIKLVDLKLEFGKLMAGDKSNKILLADEISPDNCRLWDIQTGRKLDKDCYRLELGEVIEIYEEVAKRLGIIFHK</sequence>
<evidence type="ECO:0000313" key="10">
    <source>
        <dbReference type="EMBL" id="GHM59644.1"/>
    </source>
</evidence>
<dbReference type="PROSITE" id="PS01057">
    <property type="entry name" value="SAICAR_SYNTHETASE_1"/>
    <property type="match status" value="1"/>
</dbReference>
<dbReference type="PROSITE" id="PS01058">
    <property type="entry name" value="SAICAR_SYNTHETASE_2"/>
    <property type="match status" value="1"/>
</dbReference>
<dbReference type="GO" id="GO:0009236">
    <property type="term" value="P:cobalamin biosynthetic process"/>
    <property type="evidence" value="ECO:0007669"/>
    <property type="project" value="InterPro"/>
</dbReference>
<dbReference type="Proteomes" id="UP000637906">
    <property type="component" value="Unassembled WGS sequence"/>
</dbReference>
<dbReference type="HAMAP" id="MF_00137">
    <property type="entry name" value="SAICAR_synth"/>
    <property type="match status" value="1"/>
</dbReference>